<dbReference type="Proteomes" id="UP000094578">
    <property type="component" value="Unassembled WGS sequence"/>
</dbReference>
<name>A0A1E3L1U3_9BACL</name>
<accession>A0A1E3L1U3</accession>
<evidence type="ECO:0000313" key="1">
    <source>
        <dbReference type="EMBL" id="ODP26940.1"/>
    </source>
</evidence>
<dbReference type="EMBL" id="MDER01000070">
    <property type="protein sequence ID" value="ODP26940.1"/>
    <property type="molecule type" value="Genomic_DNA"/>
</dbReference>
<dbReference type="InterPro" id="IPR036249">
    <property type="entry name" value="Thioredoxin-like_sf"/>
</dbReference>
<organism evidence="1 2">
    <name type="scientific">Paenibacillus nuruki</name>
    <dbReference type="NCBI Taxonomy" id="1886670"/>
    <lineage>
        <taxon>Bacteria</taxon>
        <taxon>Bacillati</taxon>
        <taxon>Bacillota</taxon>
        <taxon>Bacilli</taxon>
        <taxon>Bacillales</taxon>
        <taxon>Paenibacillaceae</taxon>
        <taxon>Paenibacillus</taxon>
    </lineage>
</organism>
<evidence type="ECO:0008006" key="3">
    <source>
        <dbReference type="Google" id="ProtNLM"/>
    </source>
</evidence>
<reference evidence="1 2" key="1">
    <citation type="submission" date="2016-08" db="EMBL/GenBank/DDBJ databases">
        <title>Genome sequencing of Paenibacillus sp. TI45-13ar, isolated from Korean traditional nuruk.</title>
        <authorList>
            <person name="Kim S.-J."/>
        </authorList>
    </citation>
    <scope>NUCLEOTIDE SEQUENCE [LARGE SCALE GENOMIC DNA]</scope>
    <source>
        <strain evidence="1 2">TI45-13ar</strain>
    </source>
</reference>
<protein>
    <recommendedName>
        <fullName evidence="3">General stress protein</fullName>
    </recommendedName>
</protein>
<dbReference type="Gene3D" id="3.40.30.10">
    <property type="entry name" value="Glutaredoxin"/>
    <property type="match status" value="1"/>
</dbReference>
<comment type="caution">
    <text evidence="1">The sequence shown here is derived from an EMBL/GenBank/DDBJ whole genome shotgun (WGS) entry which is preliminary data.</text>
</comment>
<dbReference type="InterPro" id="IPR022551">
    <property type="entry name" value="BrxC"/>
</dbReference>
<gene>
    <name evidence="1" type="ORF">PTI45_03669</name>
</gene>
<dbReference type="STRING" id="1886670.PTI45_03669"/>
<dbReference type="NCBIfam" id="TIGR04019">
    <property type="entry name" value="B_thiol_YtxJ"/>
    <property type="match status" value="1"/>
</dbReference>
<keyword evidence="2" id="KW-1185">Reference proteome</keyword>
<sequence length="113" mass="12564">MASVTQMTTTDQLQEALNHTTQKPLLVFKHSTRCPISAGAYNEFKSYLESNPSEDVDYGLVYVVENRDVSNAVAESLQLKHESPQVILVKNGEPIWNTSHSKITVSSLREALS</sequence>
<dbReference type="PATRIC" id="fig|1886670.3.peg.3693"/>
<dbReference type="AlphaFoldDB" id="A0A1E3L1U3"/>
<dbReference type="RefSeq" id="WP_069329014.1">
    <property type="nucleotide sequence ID" value="NZ_MDER01000070.1"/>
</dbReference>
<dbReference type="SUPFAM" id="SSF52833">
    <property type="entry name" value="Thioredoxin-like"/>
    <property type="match status" value="1"/>
</dbReference>
<dbReference type="Pfam" id="PF11009">
    <property type="entry name" value="BrxC"/>
    <property type="match status" value="1"/>
</dbReference>
<evidence type="ECO:0000313" key="2">
    <source>
        <dbReference type="Proteomes" id="UP000094578"/>
    </source>
</evidence>
<proteinExistence type="predicted"/>